<dbReference type="Gene3D" id="2.60.120.200">
    <property type="match status" value="1"/>
</dbReference>
<dbReference type="InterPro" id="IPR026444">
    <property type="entry name" value="Secre_tail"/>
</dbReference>
<feature type="domain" description="Secretion system C-terminal sorting" evidence="3">
    <location>
        <begin position="195"/>
        <end position="256"/>
    </location>
</feature>
<name>A0A1I6Y892_9FLAO</name>
<evidence type="ECO:0000259" key="3">
    <source>
        <dbReference type="Pfam" id="PF18962"/>
    </source>
</evidence>
<feature type="domain" description="Cleaved adhesin" evidence="2">
    <location>
        <begin position="18"/>
        <end position="130"/>
    </location>
</feature>
<gene>
    <name evidence="4" type="ORF">SAMN05216474_0719</name>
</gene>
<accession>A0A1I6Y892</accession>
<dbReference type="NCBIfam" id="TIGR04183">
    <property type="entry name" value="Por_Secre_tail"/>
    <property type="match status" value="1"/>
</dbReference>
<dbReference type="Pfam" id="PF07675">
    <property type="entry name" value="Cleaved_Adhesin"/>
    <property type="match status" value="1"/>
</dbReference>
<dbReference type="Proteomes" id="UP000236454">
    <property type="component" value="Unassembled WGS sequence"/>
</dbReference>
<organism evidence="4 5">
    <name type="scientific">Lishizhenia tianjinensis</name>
    <dbReference type="NCBI Taxonomy" id="477690"/>
    <lineage>
        <taxon>Bacteria</taxon>
        <taxon>Pseudomonadati</taxon>
        <taxon>Bacteroidota</taxon>
        <taxon>Flavobacteriia</taxon>
        <taxon>Flavobacteriales</taxon>
        <taxon>Crocinitomicaceae</taxon>
        <taxon>Lishizhenia</taxon>
    </lineage>
</organism>
<protein>
    <submittedName>
        <fullName evidence="4">Por secretion system C-terminal sorting domain-containing protein</fullName>
    </submittedName>
</protein>
<evidence type="ECO:0000256" key="1">
    <source>
        <dbReference type="ARBA" id="ARBA00022729"/>
    </source>
</evidence>
<keyword evidence="1" id="KW-0732">Signal</keyword>
<reference evidence="4 5" key="1">
    <citation type="submission" date="2016-10" db="EMBL/GenBank/DDBJ databases">
        <authorList>
            <person name="de Groot N.N."/>
        </authorList>
    </citation>
    <scope>NUCLEOTIDE SEQUENCE [LARGE SCALE GENOMIC DNA]</scope>
    <source>
        <strain evidence="4 5">CGMCC 1.7005</strain>
    </source>
</reference>
<dbReference type="NCBIfam" id="NF038128">
    <property type="entry name" value="choice_anch_J"/>
    <property type="match status" value="1"/>
</dbReference>
<proteinExistence type="predicted"/>
<keyword evidence="5" id="KW-1185">Reference proteome</keyword>
<evidence type="ECO:0000313" key="5">
    <source>
        <dbReference type="Proteomes" id="UP000236454"/>
    </source>
</evidence>
<evidence type="ECO:0000259" key="2">
    <source>
        <dbReference type="Pfam" id="PF07675"/>
    </source>
</evidence>
<dbReference type="Pfam" id="PF18962">
    <property type="entry name" value="Por_Secre_tail"/>
    <property type="match status" value="1"/>
</dbReference>
<dbReference type="EMBL" id="FPAS01000001">
    <property type="protein sequence ID" value="SFT46693.1"/>
    <property type="molecule type" value="Genomic_DNA"/>
</dbReference>
<dbReference type="AlphaFoldDB" id="A0A1I6Y892"/>
<dbReference type="InterPro" id="IPR011628">
    <property type="entry name" value="Cleaved_adhesin"/>
</dbReference>
<dbReference type="STRING" id="477690.SAMN05216474_0719"/>
<sequence>MLFASLFVVPFVMGQTEVFNEDFQQGVPSTWTIVDNDGLTVDSSVVEFDAAWITYTEDSLYADTVAASTSYFDPIDRADRWLITPPINLGAYGNILNWEAMSADPSFPDDYKVLISTTDNNISSFTDTLILVNNEVPYWLEREVNLSDNGYNDQAVYLAFVNTTFNGFKLFIDDVKVRIDDPLSIENEKLVALTVFPNPTSDMMYISSSKAVNFSVINLEGQVVIEPQIGTECSMAHLPQGVYFLQYEVNGSYGVERIVKQ</sequence>
<evidence type="ECO:0000313" key="4">
    <source>
        <dbReference type="EMBL" id="SFT46693.1"/>
    </source>
</evidence>